<dbReference type="STRING" id="573508.A0A1E3BI80"/>
<keyword evidence="4" id="KW-1185">Reference proteome</keyword>
<dbReference type="GO" id="GO:0016491">
    <property type="term" value="F:oxidoreductase activity"/>
    <property type="evidence" value="ECO:0007669"/>
    <property type="project" value="UniProtKB-KW"/>
</dbReference>
<organism evidence="3 4">
    <name type="scientific">Aspergillus cristatus</name>
    <name type="common">Chinese Fuzhuan brick tea-fermentation fungus</name>
    <name type="synonym">Eurotium cristatum</name>
    <dbReference type="NCBI Taxonomy" id="573508"/>
    <lineage>
        <taxon>Eukaryota</taxon>
        <taxon>Fungi</taxon>
        <taxon>Dikarya</taxon>
        <taxon>Ascomycota</taxon>
        <taxon>Pezizomycotina</taxon>
        <taxon>Eurotiomycetes</taxon>
        <taxon>Eurotiomycetidae</taxon>
        <taxon>Eurotiales</taxon>
        <taxon>Aspergillaceae</taxon>
        <taxon>Aspergillus</taxon>
        <taxon>Aspergillus subgen. Aspergillus</taxon>
    </lineage>
</organism>
<dbReference type="VEuPathDB" id="FungiDB:SI65_03726"/>
<dbReference type="Gene3D" id="3.40.50.720">
    <property type="entry name" value="NAD(P)-binding Rossmann-like Domain"/>
    <property type="match status" value="1"/>
</dbReference>
<dbReference type="PANTHER" id="PTHR42901:SF1">
    <property type="entry name" value="ALCOHOL DEHYDROGENASE"/>
    <property type="match status" value="1"/>
</dbReference>
<evidence type="ECO:0008006" key="5">
    <source>
        <dbReference type="Google" id="ProtNLM"/>
    </source>
</evidence>
<accession>A0A1E3BI80</accession>
<dbReference type="PRINTS" id="PR00081">
    <property type="entry name" value="GDHRDH"/>
</dbReference>
<dbReference type="Proteomes" id="UP000094569">
    <property type="component" value="Unassembled WGS sequence"/>
</dbReference>
<dbReference type="InterPro" id="IPR002347">
    <property type="entry name" value="SDR_fam"/>
</dbReference>
<dbReference type="SUPFAM" id="SSF51735">
    <property type="entry name" value="NAD(P)-binding Rossmann-fold domains"/>
    <property type="match status" value="1"/>
</dbReference>
<evidence type="ECO:0000313" key="3">
    <source>
        <dbReference type="EMBL" id="ODM20673.1"/>
    </source>
</evidence>
<dbReference type="InterPro" id="IPR036291">
    <property type="entry name" value="NAD(P)-bd_dom_sf"/>
</dbReference>
<evidence type="ECO:0000256" key="2">
    <source>
        <dbReference type="ARBA" id="ARBA00023002"/>
    </source>
</evidence>
<sequence>MATIDIDPHLIVKANAFTTKTYRDIYPSIDLSHSELSQDGKVVITGASRGLGRLVRIRCFLPRANAAAIVLIGRSAADPVETEKLVKESNSNTKVLSIAVDATNEVGVKTALQEIVARFGVPHVLINNAGTLASLNRIQHSALNSRWQTQVGFSSARY</sequence>
<reference evidence="3 4" key="1">
    <citation type="journal article" date="2016" name="BMC Genomics">
        <title>Comparative genomic and transcriptomic analyses of the Fuzhuan brick tea-fermentation fungus Aspergillus cristatus.</title>
        <authorList>
            <person name="Ge Y."/>
            <person name="Wang Y."/>
            <person name="Liu Y."/>
            <person name="Tan Y."/>
            <person name="Ren X."/>
            <person name="Zhang X."/>
            <person name="Hyde K.D."/>
            <person name="Liu Y."/>
            <person name="Liu Z."/>
        </authorList>
    </citation>
    <scope>NUCLEOTIDE SEQUENCE [LARGE SCALE GENOMIC DNA]</scope>
    <source>
        <strain evidence="3 4">GZAAS20.1005</strain>
    </source>
</reference>
<dbReference type="EMBL" id="JXNT01000003">
    <property type="protein sequence ID" value="ODM20673.1"/>
    <property type="molecule type" value="Genomic_DNA"/>
</dbReference>
<comment type="caution">
    <text evidence="3">The sequence shown here is derived from an EMBL/GenBank/DDBJ whole genome shotgun (WGS) entry which is preliminary data.</text>
</comment>
<name>A0A1E3BI80_ASPCR</name>
<dbReference type="AlphaFoldDB" id="A0A1E3BI80"/>
<evidence type="ECO:0000256" key="1">
    <source>
        <dbReference type="ARBA" id="ARBA00006484"/>
    </source>
</evidence>
<protein>
    <recommendedName>
        <fullName evidence="5">Ketoreductase (KR) domain-containing protein</fullName>
    </recommendedName>
</protein>
<dbReference type="Pfam" id="PF00106">
    <property type="entry name" value="adh_short"/>
    <property type="match status" value="1"/>
</dbReference>
<keyword evidence="2" id="KW-0560">Oxidoreductase</keyword>
<dbReference type="PANTHER" id="PTHR42901">
    <property type="entry name" value="ALCOHOL DEHYDROGENASE"/>
    <property type="match status" value="1"/>
</dbReference>
<proteinExistence type="inferred from homology"/>
<dbReference type="OrthoDB" id="1933717at2759"/>
<evidence type="ECO:0000313" key="4">
    <source>
        <dbReference type="Proteomes" id="UP000094569"/>
    </source>
</evidence>
<gene>
    <name evidence="3" type="ORF">SI65_03726</name>
</gene>
<comment type="similarity">
    <text evidence="1">Belongs to the short-chain dehydrogenases/reductases (SDR) family.</text>
</comment>